<comment type="caution">
    <text evidence="1">The sequence shown here is derived from an EMBL/GenBank/DDBJ whole genome shotgun (WGS) entry which is preliminary data.</text>
</comment>
<evidence type="ECO:0000313" key="1">
    <source>
        <dbReference type="EMBL" id="RIA77943.1"/>
    </source>
</evidence>
<dbReference type="AlphaFoldDB" id="A0A397RUS6"/>
<dbReference type="EMBL" id="QXEV01000005">
    <property type="protein sequence ID" value="RIA77943.1"/>
    <property type="molecule type" value="Genomic_DNA"/>
</dbReference>
<accession>A0A397RUS6</accession>
<evidence type="ECO:0000313" key="2">
    <source>
        <dbReference type="Proteomes" id="UP000266506"/>
    </source>
</evidence>
<keyword evidence="2" id="KW-1185">Reference proteome</keyword>
<sequence length="124" mass="14743">MKYYKITVTPLNEKDLNQVVVNDESVFEYVMVESDAELQEKIDNCIFNFPLGYVEKKAAIVEEIAVWDYIEWYRKRCTGKIVVDYIDKFYTGSLRGDEIKFELEAKALTYFLEHQNIFELMEVK</sequence>
<proteinExistence type="predicted"/>
<organism evidence="1 2">
    <name type="scientific">Anaeroplasma bactoclasticum</name>
    <dbReference type="NCBI Taxonomy" id="2088"/>
    <lineage>
        <taxon>Bacteria</taxon>
        <taxon>Bacillati</taxon>
        <taxon>Mycoplasmatota</taxon>
        <taxon>Mollicutes</taxon>
        <taxon>Anaeroplasmatales</taxon>
        <taxon>Anaeroplasmataceae</taxon>
        <taxon>Anaeroplasma</taxon>
    </lineage>
</organism>
<name>A0A397RUS6_9MOLU</name>
<protein>
    <submittedName>
        <fullName evidence="1">Uncharacterized protein</fullName>
    </submittedName>
</protein>
<dbReference type="Proteomes" id="UP000266506">
    <property type="component" value="Unassembled WGS sequence"/>
</dbReference>
<dbReference type="RefSeq" id="WP_119015892.1">
    <property type="nucleotide sequence ID" value="NZ_QXEV01000005.1"/>
</dbReference>
<gene>
    <name evidence="1" type="ORF">EI71_00726</name>
</gene>
<dbReference type="InParanoid" id="A0A397RUS6"/>
<reference evidence="1 2" key="1">
    <citation type="submission" date="2018-08" db="EMBL/GenBank/DDBJ databases">
        <title>Genomic Encyclopedia of Archaeal and Bacterial Type Strains, Phase II (KMG-II): from individual species to whole genera.</title>
        <authorList>
            <person name="Goeker M."/>
        </authorList>
    </citation>
    <scope>NUCLEOTIDE SEQUENCE [LARGE SCALE GENOMIC DNA]</scope>
    <source>
        <strain evidence="1 2">ATCC 27112</strain>
    </source>
</reference>